<evidence type="ECO:0000313" key="2">
    <source>
        <dbReference type="EMBL" id="KPA39193.1"/>
    </source>
</evidence>
<evidence type="ECO:0000313" key="3">
    <source>
        <dbReference type="Proteomes" id="UP000037904"/>
    </source>
</evidence>
<dbReference type="OrthoDB" id="5430620at2759"/>
<reference evidence="2 3" key="1">
    <citation type="submission" date="2015-04" db="EMBL/GenBank/DDBJ databases">
        <title>The draft genome sequence of Fusarium langsethiae, a T-2/HT-2 mycotoxin producer.</title>
        <authorList>
            <person name="Lysoe E."/>
            <person name="Divon H.H."/>
            <person name="Terzi V."/>
            <person name="Orru L."/>
            <person name="Lamontanara A."/>
            <person name="Kolseth A.-K."/>
            <person name="Frandsen R.J."/>
            <person name="Nielsen K."/>
            <person name="Thrane U."/>
        </authorList>
    </citation>
    <scope>NUCLEOTIDE SEQUENCE [LARGE SCALE GENOMIC DNA]</scope>
    <source>
        <strain evidence="2 3">Fl201059</strain>
    </source>
</reference>
<feature type="signal peptide" evidence="1">
    <location>
        <begin position="1"/>
        <end position="20"/>
    </location>
</feature>
<gene>
    <name evidence="2" type="ORF">FLAG1_07949</name>
</gene>
<accession>A0A0M9ET00</accession>
<comment type="caution">
    <text evidence="2">The sequence shown here is derived from an EMBL/GenBank/DDBJ whole genome shotgun (WGS) entry which is preliminary data.</text>
</comment>
<name>A0A0M9ET00_FUSLA</name>
<feature type="chain" id="PRO_5005835227" evidence="1">
    <location>
        <begin position="21"/>
        <end position="194"/>
    </location>
</feature>
<dbReference type="Proteomes" id="UP000037904">
    <property type="component" value="Unassembled WGS sequence"/>
</dbReference>
<dbReference type="PANTHER" id="PTHR42047">
    <property type="entry name" value="PROTEIN, PUTATIVE (AFU_ORTHOLOGUE AFUA_6G03560)-RELATED"/>
    <property type="match status" value="1"/>
</dbReference>
<dbReference type="EMBL" id="JXCE01000212">
    <property type="protein sequence ID" value="KPA39193.1"/>
    <property type="molecule type" value="Genomic_DNA"/>
</dbReference>
<dbReference type="InterPro" id="IPR052820">
    <property type="entry name" value="PhiA_domain"/>
</dbReference>
<dbReference type="PANTHER" id="PTHR42047:SF1">
    <property type="entry name" value="PROTEIN, PUTATIVE (AFU_ORTHOLOGUE AFUA_6G03560)-RELATED"/>
    <property type="match status" value="1"/>
</dbReference>
<keyword evidence="1" id="KW-0732">Signal</keyword>
<keyword evidence="3" id="KW-1185">Reference proteome</keyword>
<protein>
    <submittedName>
        <fullName evidence="2">Uncharacterized protein</fullName>
    </submittedName>
</protein>
<dbReference type="AlphaFoldDB" id="A0A0M9ET00"/>
<evidence type="ECO:0000256" key="1">
    <source>
        <dbReference type="SAM" id="SignalP"/>
    </source>
</evidence>
<sequence length="194" mass="20361">MNPNPLAFFLFSIAFAAVDAYYTLTVFAPNVPQIHARVINARNRAFIIGASQPSTFCGLDNATECPDGTSTQVNANMTGLAAAVPGGQSIFVAPDGIISYPSPHSALRPPGSQMGGFSPAHVVSDCKMPVTILTWSPENGSPGLWACRTARNVPVSKEAVLKATTGLFKGKGCLKVEGIEIQTAGDKFAAWAYT</sequence>
<proteinExistence type="predicted"/>
<organism evidence="2 3">
    <name type="scientific">Fusarium langsethiae</name>
    <dbReference type="NCBI Taxonomy" id="179993"/>
    <lineage>
        <taxon>Eukaryota</taxon>
        <taxon>Fungi</taxon>
        <taxon>Dikarya</taxon>
        <taxon>Ascomycota</taxon>
        <taxon>Pezizomycotina</taxon>
        <taxon>Sordariomycetes</taxon>
        <taxon>Hypocreomycetidae</taxon>
        <taxon>Hypocreales</taxon>
        <taxon>Nectriaceae</taxon>
        <taxon>Fusarium</taxon>
    </lineage>
</organism>